<name>A0ABX1GHD6_9GAMM</name>
<evidence type="ECO:0000259" key="1">
    <source>
        <dbReference type="Pfam" id="PF00108"/>
    </source>
</evidence>
<dbReference type="RefSeq" id="WP_168451145.1">
    <property type="nucleotide sequence ID" value="NZ_JAAWWK010000005.1"/>
</dbReference>
<evidence type="ECO:0000313" key="4">
    <source>
        <dbReference type="Proteomes" id="UP000765845"/>
    </source>
</evidence>
<gene>
    <name evidence="3" type="ORF">HCU74_14530</name>
</gene>
<evidence type="ECO:0000259" key="2">
    <source>
        <dbReference type="Pfam" id="PF22691"/>
    </source>
</evidence>
<keyword evidence="4" id="KW-1185">Reference proteome</keyword>
<dbReference type="InterPro" id="IPR016039">
    <property type="entry name" value="Thiolase-like"/>
</dbReference>
<protein>
    <submittedName>
        <fullName evidence="3">Thiolase family protein</fullName>
    </submittedName>
</protein>
<reference evidence="3 4" key="1">
    <citation type="submission" date="2020-04" db="EMBL/GenBank/DDBJ databases">
        <authorList>
            <person name="Yoon J."/>
        </authorList>
    </citation>
    <scope>NUCLEOTIDE SEQUENCE [LARGE SCALE GENOMIC DNA]</scope>
    <source>
        <strain evidence="3 4">KMU-166</strain>
    </source>
</reference>
<evidence type="ECO:0000313" key="3">
    <source>
        <dbReference type="EMBL" id="NKI18629.1"/>
    </source>
</evidence>
<dbReference type="SUPFAM" id="SSF53901">
    <property type="entry name" value="Thiolase-like"/>
    <property type="match status" value="2"/>
</dbReference>
<dbReference type="EMBL" id="JAAWWK010000005">
    <property type="protein sequence ID" value="NKI18629.1"/>
    <property type="molecule type" value="Genomic_DNA"/>
</dbReference>
<dbReference type="Gene3D" id="3.40.47.10">
    <property type="match status" value="1"/>
</dbReference>
<dbReference type="Proteomes" id="UP000765845">
    <property type="component" value="Unassembled WGS sequence"/>
</dbReference>
<dbReference type="PANTHER" id="PTHR42870">
    <property type="entry name" value="ACETYL-COA C-ACETYLTRANSFERASE"/>
    <property type="match status" value="1"/>
</dbReference>
<dbReference type="InterPro" id="IPR020616">
    <property type="entry name" value="Thiolase_N"/>
</dbReference>
<dbReference type="InterPro" id="IPR002155">
    <property type="entry name" value="Thiolase"/>
</dbReference>
<proteinExistence type="predicted"/>
<feature type="domain" description="Thiolase N-terminal" evidence="1">
    <location>
        <begin position="4"/>
        <end position="106"/>
    </location>
</feature>
<sequence>MSGVAIVGVGLSPFGRSSMSGLQQGAVAVRAALEDAGLQWTDIQCAYGGSQDAGNADALANLLGHTGIHFTNIWNGCATGGSAISAAANAIRAGEADIALAVGFDKHPRGAFAAKPSDWGIGDWYGESGLMLTTQFFGMKINRYLHDHALDPSILAQVSRKAYANGAITPHAWRQQTFTEADINQSDMLSYPLRKLMFCSPAEGGAAIILCRSSLAKDFHSTPITLRASVVRGREFGSFEVFSPSLPTARGRSATEIASVAAFEQAGVGPGDIDVAQLQDTEAGAEIIHLAENGFCEHGEQGEWLKQGHTEIGGKLPVNTDGGCIANGEPVGASGLRQVIEVCWQLRGQGGRRQVPCQPRLGYTQVYGAPGISGVNILERAR</sequence>
<dbReference type="CDD" id="cd00829">
    <property type="entry name" value="SCP-x_thiolase"/>
    <property type="match status" value="1"/>
</dbReference>
<comment type="caution">
    <text evidence="3">The sequence shown here is derived from an EMBL/GenBank/DDBJ whole genome shotgun (WGS) entry which is preliminary data.</text>
</comment>
<dbReference type="InterPro" id="IPR055140">
    <property type="entry name" value="Thiolase_C_2"/>
</dbReference>
<feature type="domain" description="Thiolase C-terminal" evidence="2">
    <location>
        <begin position="253"/>
        <end position="369"/>
    </location>
</feature>
<dbReference type="Pfam" id="PF22691">
    <property type="entry name" value="Thiolase_C_1"/>
    <property type="match status" value="1"/>
</dbReference>
<dbReference type="PANTHER" id="PTHR42870:SF1">
    <property type="entry name" value="NON-SPECIFIC LIPID-TRANSFER PROTEIN-LIKE 2"/>
    <property type="match status" value="1"/>
</dbReference>
<organism evidence="3 4">
    <name type="scientific">Spongiibacter thalassae</name>
    <dbReference type="NCBI Taxonomy" id="2721624"/>
    <lineage>
        <taxon>Bacteria</taxon>
        <taxon>Pseudomonadati</taxon>
        <taxon>Pseudomonadota</taxon>
        <taxon>Gammaproteobacteria</taxon>
        <taxon>Cellvibrionales</taxon>
        <taxon>Spongiibacteraceae</taxon>
        <taxon>Spongiibacter</taxon>
    </lineage>
</organism>
<dbReference type="PIRSF" id="PIRSF000429">
    <property type="entry name" value="Ac-CoA_Ac_transf"/>
    <property type="match status" value="1"/>
</dbReference>
<accession>A0ABX1GHD6</accession>
<dbReference type="Pfam" id="PF00108">
    <property type="entry name" value="Thiolase_N"/>
    <property type="match status" value="1"/>
</dbReference>